<dbReference type="GO" id="GO:0032259">
    <property type="term" value="P:methylation"/>
    <property type="evidence" value="ECO:0007669"/>
    <property type="project" value="UniProtKB-KW"/>
</dbReference>
<dbReference type="HOGENOM" id="CLU_072626_3_0_5"/>
<dbReference type="EMBL" id="CP010803">
    <property type="protein sequence ID" value="AJY45036.1"/>
    <property type="molecule type" value="Genomic_DNA"/>
</dbReference>
<dbReference type="InterPro" id="IPR036704">
    <property type="entry name" value="RraA/RraA-like_sf"/>
</dbReference>
<feature type="binding site" evidence="5">
    <location>
        <position position="138"/>
    </location>
    <ligand>
        <name>Mg(2+)</name>
        <dbReference type="ChEBI" id="CHEBI:18420"/>
    </ligand>
</feature>
<evidence type="ECO:0000256" key="4">
    <source>
        <dbReference type="ARBA" id="ARBA00030169"/>
    </source>
</evidence>
<evidence type="ECO:0000313" key="6">
    <source>
        <dbReference type="EMBL" id="AJY45036.1"/>
    </source>
</evidence>
<dbReference type="CDD" id="cd16841">
    <property type="entry name" value="RraA_family"/>
    <property type="match status" value="1"/>
</dbReference>
<comment type="cofactor">
    <cofactor evidence="1">
        <name>a divalent metal cation</name>
        <dbReference type="ChEBI" id="CHEBI:60240"/>
    </cofactor>
</comment>
<keyword evidence="6" id="KW-0808">Transferase</keyword>
<evidence type="ECO:0000256" key="5">
    <source>
        <dbReference type="PIRSR" id="PIRSR605493-1"/>
    </source>
</evidence>
<comment type="cofactor">
    <cofactor evidence="5">
        <name>Mg(2+)</name>
        <dbReference type="ChEBI" id="CHEBI:18420"/>
    </cofactor>
</comment>
<reference evidence="6 7" key="1">
    <citation type="journal article" date="2015" name="Genome Announc.">
        <title>Complete genome sequence of Martelella endophytica YC6887, which has antifungal activity associated with a halophyte.</title>
        <authorList>
            <person name="Khan A."/>
            <person name="Khan H."/>
            <person name="Chung E.J."/>
            <person name="Hossain M.T."/>
            <person name="Chung Y.R."/>
        </authorList>
    </citation>
    <scope>NUCLEOTIDE SEQUENCE [LARGE SCALE GENOMIC DNA]</scope>
    <source>
        <strain evidence="6">YC6887</strain>
    </source>
</reference>
<dbReference type="PANTHER" id="PTHR33254">
    <property type="entry name" value="4-HYDROXY-4-METHYL-2-OXOGLUTARATE ALDOLASE 3-RELATED"/>
    <property type="match status" value="1"/>
</dbReference>
<dbReference type="PATRIC" id="fig|1486262.3.peg.810"/>
<dbReference type="Pfam" id="PF03737">
    <property type="entry name" value="RraA-like"/>
    <property type="match status" value="1"/>
</dbReference>
<dbReference type="GO" id="GO:0046872">
    <property type="term" value="F:metal ion binding"/>
    <property type="evidence" value="ECO:0007669"/>
    <property type="project" value="UniProtKB-KW"/>
</dbReference>
<dbReference type="STRING" id="1486262.TM49_03980"/>
<dbReference type="KEGG" id="mey:TM49_03980"/>
<dbReference type="InterPro" id="IPR005493">
    <property type="entry name" value="RraA/RraA-like"/>
</dbReference>
<gene>
    <name evidence="6" type="ORF">TM49_03980</name>
</gene>
<name>A0A0D5LLL0_MAREN</name>
<evidence type="ECO:0000256" key="1">
    <source>
        <dbReference type="ARBA" id="ARBA00001968"/>
    </source>
</evidence>
<accession>A0A0D5LLL0</accession>
<dbReference type="Gene3D" id="3.50.30.40">
    <property type="entry name" value="Ribonuclease E inhibitor RraA/RraA-like"/>
    <property type="match status" value="1"/>
</dbReference>
<keyword evidence="6" id="KW-0489">Methyltransferase</keyword>
<feature type="binding site" evidence="5">
    <location>
        <begin position="115"/>
        <end position="118"/>
    </location>
    <ligand>
        <name>substrate</name>
    </ligand>
</feature>
<keyword evidence="7" id="KW-1185">Reference proteome</keyword>
<evidence type="ECO:0000256" key="3">
    <source>
        <dbReference type="ARBA" id="ARBA00029596"/>
    </source>
</evidence>
<dbReference type="AlphaFoldDB" id="A0A0D5LLL0"/>
<keyword evidence="5" id="KW-0460">Magnesium</keyword>
<keyword evidence="5" id="KW-0479">Metal-binding</keyword>
<dbReference type="SUPFAM" id="SSF89562">
    <property type="entry name" value="RraA-like"/>
    <property type="match status" value="1"/>
</dbReference>
<dbReference type="OrthoDB" id="9805307at2"/>
<dbReference type="NCBIfam" id="NF006093">
    <property type="entry name" value="PRK08245.1"/>
    <property type="match status" value="1"/>
</dbReference>
<sequence length="251" mass="27295">MIIDPSVTPPADITRPPKALVDGLAQIGTAAVSGELSRLGIRDPQLTGLTPMAYGQCMAGPALTLQFLPKREDLAPGEEYEEPEKQIHRHVLYLVQEGDVVVVDARGDMHSGIFGEMMMTYFKGRKGAGLVVDGCLRDTPKIAGLGVNIWSRGRTPNFHTQTGLMPYAVNVPVACAGTTVMPGDIIVADDDGAVVVPIALAEQILDMGNKHADWEDFARLRLSQGADLRKYYPISKEVEAEYLAWREKNPL</sequence>
<organism evidence="6 7">
    <name type="scientific">Martelella endophytica</name>
    <dbReference type="NCBI Taxonomy" id="1486262"/>
    <lineage>
        <taxon>Bacteria</taxon>
        <taxon>Pseudomonadati</taxon>
        <taxon>Pseudomonadota</taxon>
        <taxon>Alphaproteobacteria</taxon>
        <taxon>Hyphomicrobiales</taxon>
        <taxon>Aurantimonadaceae</taxon>
        <taxon>Martelella</taxon>
    </lineage>
</organism>
<proteinExistence type="predicted"/>
<dbReference type="RefSeq" id="WP_045679632.1">
    <property type="nucleotide sequence ID" value="NZ_CP010803.1"/>
</dbReference>
<dbReference type="GO" id="GO:0008168">
    <property type="term" value="F:methyltransferase activity"/>
    <property type="evidence" value="ECO:0007669"/>
    <property type="project" value="UniProtKB-KW"/>
</dbReference>
<evidence type="ECO:0000313" key="7">
    <source>
        <dbReference type="Proteomes" id="UP000032611"/>
    </source>
</evidence>
<protein>
    <recommendedName>
        <fullName evidence="2">Putative 4-hydroxy-4-methyl-2-oxoglutarate aldolase</fullName>
    </recommendedName>
    <alternativeName>
        <fullName evidence="3">Regulator of ribonuclease activity homolog</fullName>
    </alternativeName>
    <alternativeName>
        <fullName evidence="4">RraA-like protein</fullName>
    </alternativeName>
</protein>
<feature type="binding site" evidence="5">
    <location>
        <position position="137"/>
    </location>
    <ligand>
        <name>substrate</name>
    </ligand>
</feature>
<evidence type="ECO:0000256" key="2">
    <source>
        <dbReference type="ARBA" id="ARBA00016549"/>
    </source>
</evidence>
<dbReference type="Proteomes" id="UP000032611">
    <property type="component" value="Chromosome"/>
</dbReference>
<dbReference type="PANTHER" id="PTHR33254:SF4">
    <property type="entry name" value="4-HYDROXY-4-METHYL-2-OXOGLUTARATE ALDOLASE 3-RELATED"/>
    <property type="match status" value="1"/>
</dbReference>